<dbReference type="PANTHER" id="PTHR19959">
    <property type="entry name" value="KINESIN LIGHT CHAIN"/>
    <property type="match status" value="1"/>
</dbReference>
<feature type="signal peptide" evidence="3">
    <location>
        <begin position="1"/>
        <end position="19"/>
    </location>
</feature>
<feature type="chain" id="PRO_5043602328" evidence="3">
    <location>
        <begin position="20"/>
        <end position="1044"/>
    </location>
</feature>
<keyword evidence="3" id="KW-0732">Signal</keyword>
<feature type="compositionally biased region" description="Basic and acidic residues" evidence="2">
    <location>
        <begin position="229"/>
        <end position="242"/>
    </location>
</feature>
<sequence>MSIWFINLLSLILVLKASRKQPKLYHKDKDVLTMLLALKIPMNYPKVVHLNISFNNLLSLIPVLKTSMNQQKLYHKDKDLLTVLLVLERSLNYLKLSCKEKDLLVLKRSMTYLKLFNKDLLLVLNVPPEYLIQQSPVTDSSSENINEPEKNVQSDESSTVAVTSSTVAVTSSTVAVTSSTDINEAPKNISQKYPLQVSTVITSNPTDINKSVKDAVQKQSSTDTTTSSEIKKNPDREREPDRVEVSFVGMPEVITFLDKLKEDRRTKRATEDARRSEEHSRWKSEDEERVKEDEILAEEDAKERNQELACSRGLCLPKAKKDNTLNIKINMERREKEDKQRQEEKVRQRKEDERRKEEDERLSPIENLLKPISPMSIKSLSYEEIKHLYVKEKLQALHKQEAESTKRLKKIRMINKKDKDHYKKVEEEKKEWKKHKEEHIKSLREIGNIHCEMAKLGDQLEFLKAIAIYECGLVHCQEEEMGDNQNMKDELSKLLKNDKREALKCFFQKCRKDVSRSTLEHMLQGFLDDEKANEKKLKDIRDELKEKIKSMDTETDKYNFYSFTADEERVKREKARIEKNGEIFKWIKDKMKEFVNVLLTQCLKTLNLCGHNSQKLDFAFIAFGSLSREETTPYSDVEFAVVQDSEEDKITQEDKTTLQNIVMTLHIKFLSFGETILPAMDIASLNESDKNDDKDWYFDFRKYTKTKQGISFDGIMPRANKTPYFECQTETESTKFCSINTRAAFEILFKKMNPGKTMEKLLYFFKGDFTTLCGNKSIADKMKKCFMEFSQRDNILELIEDELNEDFVKHSCIKKIYDAKYNKKLIKKNEIHVKKELYRLPSVVINNLLHLLKSDTTCVWDIKEIEGIDSEVIHNLQMTLSTAAEIRLRSYAKNNGQVDEDKDHLLPDILVGDKIENKDDAFSKELILRYFLTAIPLVHAIEEGKHEKKGVEEVLKGKPCLYDPSDLNKAMAYLLMNDINKAKEWMKKANKRLYDGTVEASPTQGILYILCNRHIDDKDMCEEFFKKMTSKVHEESNEPKVEPE</sequence>
<comment type="caution">
    <text evidence="4">The sequence shown here is derived from an EMBL/GenBank/DDBJ whole genome shotgun (WGS) entry which is preliminary data.</text>
</comment>
<keyword evidence="1" id="KW-0175">Coiled coil</keyword>
<keyword evidence="5" id="KW-1185">Reference proteome</keyword>
<evidence type="ECO:0000256" key="1">
    <source>
        <dbReference type="SAM" id="Coils"/>
    </source>
</evidence>
<feature type="region of interest" description="Disordered" evidence="2">
    <location>
        <begin position="326"/>
        <end position="361"/>
    </location>
</feature>
<protein>
    <submittedName>
        <fullName evidence="4">Uncharacterized protein</fullName>
    </submittedName>
</protein>
<dbReference type="EMBL" id="CAIIXF020000009">
    <property type="protein sequence ID" value="CAH1793362.1"/>
    <property type="molecule type" value="Genomic_DNA"/>
</dbReference>
<feature type="region of interest" description="Disordered" evidence="2">
    <location>
        <begin position="205"/>
        <end position="242"/>
    </location>
</feature>
<evidence type="ECO:0000256" key="2">
    <source>
        <dbReference type="SAM" id="MobiDB-lite"/>
    </source>
</evidence>
<feature type="compositionally biased region" description="Polar residues" evidence="2">
    <location>
        <begin position="135"/>
        <end position="145"/>
    </location>
</feature>
<evidence type="ECO:0000256" key="3">
    <source>
        <dbReference type="SAM" id="SignalP"/>
    </source>
</evidence>
<dbReference type="Proteomes" id="UP000749559">
    <property type="component" value="Unassembled WGS sequence"/>
</dbReference>
<accession>A0A8J1Y7J3</accession>
<reference evidence="4" key="1">
    <citation type="submission" date="2022-03" db="EMBL/GenBank/DDBJ databases">
        <authorList>
            <person name="Martin C."/>
        </authorList>
    </citation>
    <scope>NUCLEOTIDE SEQUENCE</scope>
</reference>
<feature type="region of interest" description="Disordered" evidence="2">
    <location>
        <begin position="135"/>
        <end position="159"/>
    </location>
</feature>
<feature type="non-terminal residue" evidence="4">
    <location>
        <position position="1044"/>
    </location>
</feature>
<dbReference type="PANTHER" id="PTHR19959:SF119">
    <property type="entry name" value="FUNGAL LIPASE-LIKE DOMAIN-CONTAINING PROTEIN"/>
    <property type="match status" value="1"/>
</dbReference>
<name>A0A8J1Y7J3_OWEFU</name>
<dbReference type="AlphaFoldDB" id="A0A8J1Y7J3"/>
<feature type="region of interest" description="Disordered" evidence="2">
    <location>
        <begin position="264"/>
        <end position="303"/>
    </location>
</feature>
<organism evidence="4 5">
    <name type="scientific">Owenia fusiformis</name>
    <name type="common">Polychaete worm</name>
    <dbReference type="NCBI Taxonomy" id="6347"/>
    <lineage>
        <taxon>Eukaryota</taxon>
        <taxon>Metazoa</taxon>
        <taxon>Spiralia</taxon>
        <taxon>Lophotrochozoa</taxon>
        <taxon>Annelida</taxon>
        <taxon>Polychaeta</taxon>
        <taxon>Sedentaria</taxon>
        <taxon>Canalipalpata</taxon>
        <taxon>Sabellida</taxon>
        <taxon>Oweniida</taxon>
        <taxon>Oweniidae</taxon>
        <taxon>Owenia</taxon>
    </lineage>
</organism>
<proteinExistence type="predicted"/>
<evidence type="ECO:0000313" key="4">
    <source>
        <dbReference type="EMBL" id="CAH1793362.1"/>
    </source>
</evidence>
<feature type="compositionally biased region" description="Basic and acidic residues" evidence="2">
    <location>
        <begin position="330"/>
        <end position="361"/>
    </location>
</feature>
<gene>
    <name evidence="4" type="ORF">OFUS_LOCUS18222</name>
</gene>
<feature type="coiled-coil region" evidence="1">
    <location>
        <begin position="527"/>
        <end position="557"/>
    </location>
</feature>
<evidence type="ECO:0000313" key="5">
    <source>
        <dbReference type="Proteomes" id="UP000749559"/>
    </source>
</evidence>